<gene>
    <name evidence="2" type="ordered locus">MODMU_0703</name>
</gene>
<dbReference type="KEGG" id="mmar:MODMU_0703"/>
<reference evidence="2 3" key="1">
    <citation type="journal article" date="2012" name="J. Bacteriol.">
        <title>Genome Sequence of Radiation-Resistant Modestobacter marinus Strain BC501, a Representative Actinobacterium That Thrives on Calcareous Stone Surfaces.</title>
        <authorList>
            <person name="Normand P."/>
            <person name="Gury J."/>
            <person name="Pujic P."/>
            <person name="Chouaia B."/>
            <person name="Crotti E."/>
            <person name="Brusetti L."/>
            <person name="Daffonchio D."/>
            <person name="Vacherie B."/>
            <person name="Barbe V."/>
            <person name="Medigue C."/>
            <person name="Calteau A."/>
            <person name="Ghodhbane-Gtari F."/>
            <person name="Essoussi I."/>
            <person name="Nouioui I."/>
            <person name="Abbassi-Ghozzi I."/>
            <person name="Gtari M."/>
        </authorList>
    </citation>
    <scope>NUCLEOTIDE SEQUENCE [LARGE SCALE GENOMIC DNA]</scope>
    <source>
        <strain evidence="3">BC 501</strain>
    </source>
</reference>
<evidence type="ECO:0000313" key="2">
    <source>
        <dbReference type="EMBL" id="CCH86158.1"/>
    </source>
</evidence>
<feature type="region of interest" description="Disordered" evidence="1">
    <location>
        <begin position="48"/>
        <end position="95"/>
    </location>
</feature>
<proteinExistence type="predicted"/>
<dbReference type="AlphaFoldDB" id="I4ERZ5"/>
<sequence length="95" mass="10511">MRPQTLHELSTMPTFPADHVIFGRCMGVPEWAAQGQASLLVWTAITDAGDSPDGRPRCSPQHQQPPTDLRVRAPVRGGALLRNELTSDSSDRHRR</sequence>
<dbReference type="EMBL" id="FO203431">
    <property type="protein sequence ID" value="CCH86158.1"/>
    <property type="molecule type" value="Genomic_DNA"/>
</dbReference>
<evidence type="ECO:0000256" key="1">
    <source>
        <dbReference type="SAM" id="MobiDB-lite"/>
    </source>
</evidence>
<organism evidence="2 3">
    <name type="scientific">Modestobacter italicus (strain DSM 44449 / CECT 9708 / BC 501)</name>
    <dbReference type="NCBI Taxonomy" id="2732864"/>
    <lineage>
        <taxon>Bacteria</taxon>
        <taxon>Bacillati</taxon>
        <taxon>Actinomycetota</taxon>
        <taxon>Actinomycetes</taxon>
        <taxon>Geodermatophilales</taxon>
        <taxon>Geodermatophilaceae</taxon>
        <taxon>Modestobacter</taxon>
    </lineage>
</organism>
<accession>I4ERZ5</accession>
<dbReference type="Proteomes" id="UP000006461">
    <property type="component" value="Chromosome"/>
</dbReference>
<name>I4ERZ5_MODI5</name>
<evidence type="ECO:0000313" key="3">
    <source>
        <dbReference type="Proteomes" id="UP000006461"/>
    </source>
</evidence>
<protein>
    <submittedName>
        <fullName evidence="2">Uncharacterized protein</fullName>
    </submittedName>
</protein>
<keyword evidence="3" id="KW-1185">Reference proteome</keyword>
<dbReference type="HOGENOM" id="CLU_2369735_0_0_11"/>